<evidence type="ECO:0000256" key="1">
    <source>
        <dbReference type="SAM" id="MobiDB-lite"/>
    </source>
</evidence>
<feature type="compositionally biased region" description="Polar residues" evidence="1">
    <location>
        <begin position="148"/>
        <end position="160"/>
    </location>
</feature>
<dbReference type="EMBL" id="NBSK02000006">
    <property type="protein sequence ID" value="KAJ0201475.1"/>
    <property type="molecule type" value="Genomic_DNA"/>
</dbReference>
<protein>
    <recommendedName>
        <fullName evidence="4">Zinc finger PMZ-type domain-containing protein</fullName>
    </recommendedName>
</protein>
<dbReference type="PANTHER" id="PTHR31973">
    <property type="entry name" value="POLYPROTEIN, PUTATIVE-RELATED"/>
    <property type="match status" value="1"/>
</dbReference>
<evidence type="ECO:0008006" key="4">
    <source>
        <dbReference type="Google" id="ProtNLM"/>
    </source>
</evidence>
<gene>
    <name evidence="2" type="ORF">LSAT_V11C600299260</name>
</gene>
<evidence type="ECO:0000313" key="3">
    <source>
        <dbReference type="Proteomes" id="UP000235145"/>
    </source>
</evidence>
<dbReference type="Proteomes" id="UP000235145">
    <property type="component" value="Unassembled WGS sequence"/>
</dbReference>
<keyword evidence="3" id="KW-1185">Reference proteome</keyword>
<feature type="region of interest" description="Disordered" evidence="1">
    <location>
        <begin position="127"/>
        <end position="160"/>
    </location>
</feature>
<accession>A0A9R1X5H0</accession>
<dbReference type="AlphaFoldDB" id="A0A9R1X5H0"/>
<name>A0A9R1X5H0_LACSA</name>
<comment type="caution">
    <text evidence="2">The sequence shown here is derived from an EMBL/GenBank/DDBJ whole genome shotgun (WGS) entry which is preliminary data.</text>
</comment>
<dbReference type="PANTHER" id="PTHR31973:SF190">
    <property type="entry name" value="MULE TRANSPOSASE DOMAIN-CONTAINING PROTEIN"/>
    <property type="match status" value="1"/>
</dbReference>
<evidence type="ECO:0000313" key="2">
    <source>
        <dbReference type="EMBL" id="KAJ0201475.1"/>
    </source>
</evidence>
<sequence length="199" mass="23304">MKIVCNVMKVINKCTCPLIPTSERLLQANISMSKYQIKGPWNDQHVIEIEQMTCSYRKWELTCLPCNHAIATINEMADNDERVGELYTYVHKVYWLETWKTMYSFIVEPIKGMSMWPKSDFPTTFTPLLHHTQPGRPKKKRTDEKSVRQSQKRNLQQGQCESEKLTRKFVSVAYSKCTNKGRIVKTCKGQGKWRYQSSK</sequence>
<proteinExistence type="predicted"/>
<reference evidence="2 3" key="1">
    <citation type="journal article" date="2017" name="Nat. Commun.">
        <title>Genome assembly with in vitro proximity ligation data and whole-genome triplication in lettuce.</title>
        <authorList>
            <person name="Reyes-Chin-Wo S."/>
            <person name="Wang Z."/>
            <person name="Yang X."/>
            <person name="Kozik A."/>
            <person name="Arikit S."/>
            <person name="Song C."/>
            <person name="Xia L."/>
            <person name="Froenicke L."/>
            <person name="Lavelle D.O."/>
            <person name="Truco M.J."/>
            <person name="Xia R."/>
            <person name="Zhu S."/>
            <person name="Xu C."/>
            <person name="Xu H."/>
            <person name="Xu X."/>
            <person name="Cox K."/>
            <person name="Korf I."/>
            <person name="Meyers B.C."/>
            <person name="Michelmore R.W."/>
        </authorList>
    </citation>
    <scope>NUCLEOTIDE SEQUENCE [LARGE SCALE GENOMIC DNA]</scope>
    <source>
        <strain evidence="3">cv. Salinas</strain>
        <tissue evidence="2">Seedlings</tissue>
    </source>
</reference>
<organism evidence="2 3">
    <name type="scientific">Lactuca sativa</name>
    <name type="common">Garden lettuce</name>
    <dbReference type="NCBI Taxonomy" id="4236"/>
    <lineage>
        <taxon>Eukaryota</taxon>
        <taxon>Viridiplantae</taxon>
        <taxon>Streptophyta</taxon>
        <taxon>Embryophyta</taxon>
        <taxon>Tracheophyta</taxon>
        <taxon>Spermatophyta</taxon>
        <taxon>Magnoliopsida</taxon>
        <taxon>eudicotyledons</taxon>
        <taxon>Gunneridae</taxon>
        <taxon>Pentapetalae</taxon>
        <taxon>asterids</taxon>
        <taxon>campanulids</taxon>
        <taxon>Asterales</taxon>
        <taxon>Asteraceae</taxon>
        <taxon>Cichorioideae</taxon>
        <taxon>Cichorieae</taxon>
        <taxon>Lactucinae</taxon>
        <taxon>Lactuca</taxon>
    </lineage>
</organism>